<protein>
    <recommendedName>
        <fullName evidence="3">DUF3868 domain-containing protein</fullName>
    </recommendedName>
</protein>
<dbReference type="AlphaFoldDB" id="A0A2V1IIW2"/>
<gene>
    <name evidence="1" type="ORF">C5O23_10385</name>
</gene>
<proteinExistence type="predicted"/>
<accession>A0A2V1IIW2</accession>
<organism evidence="1 2">
    <name type="scientific">Duncaniella muris</name>
    <dbReference type="NCBI Taxonomy" id="2094150"/>
    <lineage>
        <taxon>Bacteria</taxon>
        <taxon>Pseudomonadati</taxon>
        <taxon>Bacteroidota</taxon>
        <taxon>Bacteroidia</taxon>
        <taxon>Bacteroidales</taxon>
        <taxon>Muribaculaceae</taxon>
        <taxon>Duncaniella</taxon>
    </lineage>
</organism>
<dbReference type="EMBL" id="PUEC01000024">
    <property type="protein sequence ID" value="PWB01195.1"/>
    <property type="molecule type" value="Genomic_DNA"/>
</dbReference>
<dbReference type="GeneID" id="82526745"/>
<dbReference type="InterPro" id="IPR008969">
    <property type="entry name" value="CarboxyPept-like_regulatory"/>
</dbReference>
<sequence>MEMTTAKRILSSIAAILMIALAATARDINVRGIVTNSQGEPMQGVCIYNAENEQLLTSTNEEGKYLVIIDGDGKLVFSILGMEDTEVPVEGRLTIDVMLTRSSITLDEVLVKAKGKLKTVAPEPTDIEIKGNYAHIKTRIKVPHRLFGSSTRLIIQPALYNVSASKMWYLKPLVFDGRRYNITQDRMLDFDLNDDPLTPYVEVQKHSSRKDDMIFWSDSVYLDNPDHDFHCDMLMAMENYNRVFYRDTTTIARGTVNPMRFFQYNLIGTEVTDTTFYPTPEMQMRDTRGDVMLTFRVNDARLDMDQGNNRSEMNSLLSQLQRIENDPDAALKSFYIYSTSSPEGNYEKNVTLSQRRMQSALDLIMDNLSPTTRRYMEVKSDASVEPWETLVKMLRADSLNTEADAVAEIIARYPGQMDMQSVRVRKLPFYSSLIPEKYLPRMRKVSYEFLTSQYRYLTDDEIAEVYKTDPKSLSRFEFFRLYRYVAKTPAEKEEYLKKALETHPNFIVAATDLSAMKLERGEADYDLLAAYLKPGNKTKKIPDESRLNHIAACLASHHYLEADSLASLLPDTPKFHKAKVYTDVFNGRYEEAMQEVAAESPINEVVILLALKANDQAWRKASKLGGSAEEEYLKAVAANRVDEYMAAVSHLENALRLKPELKEIAKIDGDLIDLMEEREEEEEQI</sequence>
<reference evidence="2" key="1">
    <citation type="submission" date="2018-02" db="EMBL/GenBank/DDBJ databases">
        <authorList>
            <person name="Clavel T."/>
            <person name="Strowig T."/>
        </authorList>
    </citation>
    <scope>NUCLEOTIDE SEQUENCE [LARGE SCALE GENOMIC DNA]</scope>
    <source>
        <strain evidence="2">DSM 103720</strain>
    </source>
</reference>
<dbReference type="SUPFAM" id="SSF49464">
    <property type="entry name" value="Carboxypeptidase regulatory domain-like"/>
    <property type="match status" value="1"/>
</dbReference>
<dbReference type="RefSeq" id="WP_107032877.1">
    <property type="nucleotide sequence ID" value="NZ_CAJSYL010000020.1"/>
</dbReference>
<name>A0A2V1IIW2_9BACT</name>
<keyword evidence="2" id="KW-1185">Reference proteome</keyword>
<evidence type="ECO:0000313" key="2">
    <source>
        <dbReference type="Proteomes" id="UP000244905"/>
    </source>
</evidence>
<evidence type="ECO:0000313" key="1">
    <source>
        <dbReference type="EMBL" id="PWB01195.1"/>
    </source>
</evidence>
<evidence type="ECO:0008006" key="3">
    <source>
        <dbReference type="Google" id="ProtNLM"/>
    </source>
</evidence>
<comment type="caution">
    <text evidence="1">The sequence shown here is derived from an EMBL/GenBank/DDBJ whole genome shotgun (WGS) entry which is preliminary data.</text>
</comment>
<dbReference type="Proteomes" id="UP000244905">
    <property type="component" value="Unassembled WGS sequence"/>
</dbReference>